<dbReference type="Pfam" id="PF00664">
    <property type="entry name" value="ABC_membrane"/>
    <property type="match status" value="1"/>
</dbReference>
<dbReference type="PROSITE" id="PS50929">
    <property type="entry name" value="ABC_TM1F"/>
    <property type="match status" value="1"/>
</dbReference>
<feature type="transmembrane region" description="Helical" evidence="10">
    <location>
        <begin position="26"/>
        <end position="47"/>
    </location>
</feature>
<dbReference type="InterPro" id="IPR011527">
    <property type="entry name" value="ABC1_TM_dom"/>
</dbReference>
<dbReference type="PANTHER" id="PTHR24221:SF654">
    <property type="entry name" value="ATP-BINDING CASSETTE SUB-FAMILY B MEMBER 6"/>
    <property type="match status" value="1"/>
</dbReference>
<dbReference type="InterPro" id="IPR003593">
    <property type="entry name" value="AAA+_ATPase"/>
</dbReference>
<sequence length="589" mass="66877">MNSKLNLPTNLWSFLWYFIKKQKKSFIIATFAMFAWSLEESCYPYFIKLIVDKIGAYPGHKDQLFSYLTPTLILSAVVFLFIQVNYRVFDVIASKLYPKFMVDIRGYIHEYILGHSHEYFSNNFSGTISTRIFKMPEAAQRIVDLFITLFFPVTLSIIISCIFVAISDPLLALIILVWFLLYMGVTLSFSGKSSRLSVAHSKILNALNGKALDCLNNIINVKIFSNHAFEKKYFQQQQGEELSSFIIAMRFNAFIKLVQSMITVVFSFATIFISIYCYKNSIISLGDLTMILSYQSLIKIVWFMGMETVPFFDLVGNCKEALTILNKPHDVVDIKNAKEMVVQKGEIEFSNVTFNYARNENVFKNKSIKIEPLQKVGLAGFSGSGKSTFVNLILRYFDISKGNIYIDGQDIAKVKQDSLRRNISIIPQDSLLFHRTIMENIRYGRPEASDLEVIEAAKQAHAHEFIMKMPDGYNSLAGERGIKISGGQRQRIAISRAILKNAPILILDEATSSLDSITEAEIQISLRSLMKGKTVIVVAHRLSTLIDMDRIFVFDKGSIVESGTHGELISNRSTHYARLWGMQSDNLVI</sequence>
<evidence type="ECO:0000313" key="14">
    <source>
        <dbReference type="Proteomes" id="UP000033358"/>
    </source>
</evidence>
<dbReference type="InterPro" id="IPR036640">
    <property type="entry name" value="ABC1_TM_sf"/>
</dbReference>
<dbReference type="GO" id="GO:0005524">
    <property type="term" value="F:ATP binding"/>
    <property type="evidence" value="ECO:0007669"/>
    <property type="project" value="UniProtKB-KW"/>
</dbReference>
<evidence type="ECO:0000256" key="5">
    <source>
        <dbReference type="ARBA" id="ARBA00022741"/>
    </source>
</evidence>
<dbReference type="AlphaFoldDB" id="A0A0F5MPH4"/>
<dbReference type="InterPro" id="IPR027417">
    <property type="entry name" value="P-loop_NTPase"/>
</dbReference>
<dbReference type="Gene3D" id="3.40.50.300">
    <property type="entry name" value="P-loop containing nucleotide triphosphate hydrolases"/>
    <property type="match status" value="1"/>
</dbReference>
<dbReference type="EMBL" id="JYHA01000050">
    <property type="protein sequence ID" value="KKB96596.1"/>
    <property type="molecule type" value="Genomic_DNA"/>
</dbReference>
<evidence type="ECO:0000256" key="1">
    <source>
        <dbReference type="ARBA" id="ARBA00004651"/>
    </source>
</evidence>
<reference evidence="13 14" key="1">
    <citation type="submission" date="2015-02" db="EMBL/GenBank/DDBJ databases">
        <title>Single cell genomics of a rare environmental alphaproteobacterium provides unique insights into Rickettsiaceae evolution.</title>
        <authorList>
            <person name="Martijn J."/>
            <person name="Schulz F."/>
            <person name="Zaremba-Niedzwiedzka K."/>
            <person name="Viklund J."/>
            <person name="Stepanauskas R."/>
            <person name="Andersson S.G.E."/>
            <person name="Horn M."/>
            <person name="Guy L."/>
            <person name="Ettema T.J.G."/>
        </authorList>
    </citation>
    <scope>NUCLEOTIDE SEQUENCE [LARGE SCALE GENOMIC DNA]</scope>
    <source>
        <strain evidence="13 14">SCGC AAA041-L04</strain>
    </source>
</reference>
<keyword evidence="14" id="KW-1185">Reference proteome</keyword>
<keyword evidence="5" id="KW-0547">Nucleotide-binding</keyword>
<feature type="transmembrane region" description="Helical" evidence="10">
    <location>
        <begin position="171"/>
        <end position="189"/>
    </location>
</feature>
<dbReference type="SMART" id="SM00382">
    <property type="entry name" value="AAA"/>
    <property type="match status" value="1"/>
</dbReference>
<dbReference type="PANTHER" id="PTHR24221">
    <property type="entry name" value="ATP-BINDING CASSETTE SUB-FAMILY B"/>
    <property type="match status" value="1"/>
</dbReference>
<dbReference type="GO" id="GO:0034040">
    <property type="term" value="F:ATPase-coupled lipid transmembrane transporter activity"/>
    <property type="evidence" value="ECO:0007669"/>
    <property type="project" value="TreeGrafter"/>
</dbReference>
<dbReference type="Pfam" id="PF00005">
    <property type="entry name" value="ABC_tran"/>
    <property type="match status" value="1"/>
</dbReference>
<evidence type="ECO:0000313" key="13">
    <source>
        <dbReference type="EMBL" id="KKB96596.1"/>
    </source>
</evidence>
<keyword evidence="13" id="KW-0378">Hydrolase</keyword>
<evidence type="ECO:0000256" key="7">
    <source>
        <dbReference type="ARBA" id="ARBA00022989"/>
    </source>
</evidence>
<evidence type="ECO:0000256" key="6">
    <source>
        <dbReference type="ARBA" id="ARBA00022840"/>
    </source>
</evidence>
<dbReference type="GO" id="GO:0005886">
    <property type="term" value="C:plasma membrane"/>
    <property type="evidence" value="ECO:0007669"/>
    <property type="project" value="UniProtKB-SubCell"/>
</dbReference>
<keyword evidence="4 10" id="KW-0812">Transmembrane</keyword>
<feature type="transmembrane region" description="Helical" evidence="10">
    <location>
        <begin position="142"/>
        <end position="165"/>
    </location>
</feature>
<evidence type="ECO:0000256" key="3">
    <source>
        <dbReference type="ARBA" id="ARBA00022448"/>
    </source>
</evidence>
<feature type="transmembrane region" description="Helical" evidence="10">
    <location>
        <begin position="67"/>
        <end position="89"/>
    </location>
</feature>
<name>A0A0F5MPH4_9RICK</name>
<evidence type="ECO:0000256" key="2">
    <source>
        <dbReference type="ARBA" id="ARBA00005417"/>
    </source>
</evidence>
<dbReference type="PROSITE" id="PS00211">
    <property type="entry name" value="ABC_TRANSPORTER_1"/>
    <property type="match status" value="1"/>
</dbReference>
<dbReference type="InterPro" id="IPR003439">
    <property type="entry name" value="ABC_transporter-like_ATP-bd"/>
</dbReference>
<dbReference type="InterPro" id="IPR039421">
    <property type="entry name" value="Type_1_exporter"/>
</dbReference>
<comment type="function">
    <text evidence="9">Part of an ABC transporter complex. Transmembrane domains (TMD) form a pore in the inner membrane and the ATP-binding domain (NBD) is responsible for energy generation.</text>
</comment>
<dbReference type="Proteomes" id="UP000033358">
    <property type="component" value="Unassembled WGS sequence"/>
</dbReference>
<keyword evidence="8 10" id="KW-0472">Membrane</keyword>
<dbReference type="FunFam" id="3.40.50.300:FF:000287">
    <property type="entry name" value="Multidrug ABC transporter ATP-binding protein"/>
    <property type="match status" value="1"/>
</dbReference>
<evidence type="ECO:0000259" key="11">
    <source>
        <dbReference type="PROSITE" id="PS50893"/>
    </source>
</evidence>
<dbReference type="PROSITE" id="PS50893">
    <property type="entry name" value="ABC_TRANSPORTER_2"/>
    <property type="match status" value="1"/>
</dbReference>
<dbReference type="SUPFAM" id="SSF90123">
    <property type="entry name" value="ABC transporter transmembrane region"/>
    <property type="match status" value="1"/>
</dbReference>
<dbReference type="GO" id="GO:0140359">
    <property type="term" value="F:ABC-type transporter activity"/>
    <property type="evidence" value="ECO:0007669"/>
    <property type="project" value="InterPro"/>
</dbReference>
<evidence type="ECO:0000256" key="9">
    <source>
        <dbReference type="ARBA" id="ARBA00024725"/>
    </source>
</evidence>
<dbReference type="EC" id="3.6.3.-" evidence="13"/>
<dbReference type="Gene3D" id="1.20.1560.10">
    <property type="entry name" value="ABC transporter type 1, transmembrane domain"/>
    <property type="match status" value="1"/>
</dbReference>
<dbReference type="InterPro" id="IPR017871">
    <property type="entry name" value="ABC_transporter-like_CS"/>
</dbReference>
<keyword evidence="6 13" id="KW-0067">ATP-binding</keyword>
<organism evidence="13 14">
    <name type="scientific">Candidatus Arcanibacter lacustris</name>
    <dbReference type="NCBI Taxonomy" id="1607817"/>
    <lineage>
        <taxon>Bacteria</taxon>
        <taxon>Pseudomonadati</taxon>
        <taxon>Pseudomonadota</taxon>
        <taxon>Alphaproteobacteria</taxon>
        <taxon>Rickettsiales</taxon>
        <taxon>Candidatus Arcanibacter</taxon>
    </lineage>
</organism>
<gene>
    <name evidence="13" type="ORF">SZ25_00312</name>
</gene>
<dbReference type="SUPFAM" id="SSF52540">
    <property type="entry name" value="P-loop containing nucleoside triphosphate hydrolases"/>
    <property type="match status" value="1"/>
</dbReference>
<evidence type="ECO:0000256" key="8">
    <source>
        <dbReference type="ARBA" id="ARBA00023136"/>
    </source>
</evidence>
<comment type="caution">
    <text evidence="13">The sequence shown here is derived from an EMBL/GenBank/DDBJ whole genome shotgun (WGS) entry which is preliminary data.</text>
</comment>
<evidence type="ECO:0000256" key="10">
    <source>
        <dbReference type="SAM" id="Phobius"/>
    </source>
</evidence>
<comment type="similarity">
    <text evidence="2">Belongs to the ABC transporter superfamily.</text>
</comment>
<feature type="domain" description="ABC transmembrane type-1" evidence="12">
    <location>
        <begin position="27"/>
        <end position="294"/>
    </location>
</feature>
<dbReference type="GO" id="GO:0016887">
    <property type="term" value="F:ATP hydrolysis activity"/>
    <property type="evidence" value="ECO:0007669"/>
    <property type="project" value="InterPro"/>
</dbReference>
<feature type="transmembrane region" description="Helical" evidence="10">
    <location>
        <begin position="253"/>
        <end position="276"/>
    </location>
</feature>
<proteinExistence type="inferred from homology"/>
<dbReference type="CDD" id="cd07346">
    <property type="entry name" value="ABC_6TM_exporters"/>
    <property type="match status" value="1"/>
</dbReference>
<evidence type="ECO:0000259" key="12">
    <source>
        <dbReference type="PROSITE" id="PS50929"/>
    </source>
</evidence>
<keyword evidence="3" id="KW-0813">Transport</keyword>
<protein>
    <submittedName>
        <fullName evidence="13">Putative multidrug export ATP-binding/permease protein</fullName>
        <ecNumber evidence="13">3.6.3.-</ecNumber>
    </submittedName>
</protein>
<keyword evidence="7 10" id="KW-1133">Transmembrane helix</keyword>
<comment type="subcellular location">
    <subcellularLocation>
        <location evidence="1">Cell membrane</location>
        <topology evidence="1">Multi-pass membrane protein</topology>
    </subcellularLocation>
</comment>
<feature type="domain" description="ABC transporter" evidence="11">
    <location>
        <begin position="347"/>
        <end position="581"/>
    </location>
</feature>
<accession>A0A0F5MPH4</accession>
<evidence type="ECO:0000256" key="4">
    <source>
        <dbReference type="ARBA" id="ARBA00022692"/>
    </source>
</evidence>